<dbReference type="AlphaFoldDB" id="A0A8E2ET15"/>
<evidence type="ECO:0000313" key="3">
    <source>
        <dbReference type="EMBL" id="OCL04362.1"/>
    </source>
</evidence>
<protein>
    <submittedName>
        <fullName evidence="3">Uncharacterized protein</fullName>
    </submittedName>
</protein>
<keyword evidence="4" id="KW-1185">Reference proteome</keyword>
<name>A0A8E2ET15_9PEZI</name>
<dbReference type="OrthoDB" id="3938895at2759"/>
<feature type="region of interest" description="Disordered" evidence="1">
    <location>
        <begin position="50"/>
        <end position="71"/>
    </location>
</feature>
<dbReference type="EMBL" id="KV750533">
    <property type="protein sequence ID" value="OCL04362.1"/>
    <property type="molecule type" value="Genomic_DNA"/>
</dbReference>
<dbReference type="Proteomes" id="UP000250140">
    <property type="component" value="Unassembled WGS sequence"/>
</dbReference>
<sequence length="168" mass="17156">MHHLLALALSSLLLLTLTTAIPTPSTPHHLARAGGPIAKPIPANCTLTSPLPTTTSTSASNTSTTTNNYAPAPNTTSSSVYSAYYPPASTNQTALFTQCLEQCYGFGTPGTCVAAYLAGNVPAPPLFGSPGGQLETACLMFNRSLTAADFVLAPAGTYTGALSADIFC</sequence>
<reference evidence="3 4" key="1">
    <citation type="journal article" date="2016" name="Nat. Commun.">
        <title>Ectomycorrhizal ecology is imprinted in the genome of the dominant symbiotic fungus Cenococcum geophilum.</title>
        <authorList>
            <consortium name="DOE Joint Genome Institute"/>
            <person name="Peter M."/>
            <person name="Kohler A."/>
            <person name="Ohm R.A."/>
            <person name="Kuo A."/>
            <person name="Krutzmann J."/>
            <person name="Morin E."/>
            <person name="Arend M."/>
            <person name="Barry K.W."/>
            <person name="Binder M."/>
            <person name="Choi C."/>
            <person name="Clum A."/>
            <person name="Copeland A."/>
            <person name="Grisel N."/>
            <person name="Haridas S."/>
            <person name="Kipfer T."/>
            <person name="LaButti K."/>
            <person name="Lindquist E."/>
            <person name="Lipzen A."/>
            <person name="Maire R."/>
            <person name="Meier B."/>
            <person name="Mihaltcheva S."/>
            <person name="Molinier V."/>
            <person name="Murat C."/>
            <person name="Poggeler S."/>
            <person name="Quandt C.A."/>
            <person name="Sperisen C."/>
            <person name="Tritt A."/>
            <person name="Tisserant E."/>
            <person name="Crous P.W."/>
            <person name="Henrissat B."/>
            <person name="Nehls U."/>
            <person name="Egli S."/>
            <person name="Spatafora J.W."/>
            <person name="Grigoriev I.V."/>
            <person name="Martin F.M."/>
        </authorList>
    </citation>
    <scope>NUCLEOTIDE SEQUENCE [LARGE SCALE GENOMIC DNA]</scope>
    <source>
        <strain evidence="3 4">CBS 207.34</strain>
    </source>
</reference>
<accession>A0A8E2ET15</accession>
<evidence type="ECO:0000313" key="4">
    <source>
        <dbReference type="Proteomes" id="UP000250140"/>
    </source>
</evidence>
<feature type="chain" id="PRO_5034549862" evidence="2">
    <location>
        <begin position="21"/>
        <end position="168"/>
    </location>
</feature>
<evidence type="ECO:0000256" key="1">
    <source>
        <dbReference type="SAM" id="MobiDB-lite"/>
    </source>
</evidence>
<proteinExistence type="predicted"/>
<gene>
    <name evidence="3" type="ORF">AOQ84DRAFT_119457</name>
</gene>
<keyword evidence="2" id="KW-0732">Signal</keyword>
<evidence type="ECO:0000256" key="2">
    <source>
        <dbReference type="SAM" id="SignalP"/>
    </source>
</evidence>
<organism evidence="3 4">
    <name type="scientific">Glonium stellatum</name>
    <dbReference type="NCBI Taxonomy" id="574774"/>
    <lineage>
        <taxon>Eukaryota</taxon>
        <taxon>Fungi</taxon>
        <taxon>Dikarya</taxon>
        <taxon>Ascomycota</taxon>
        <taxon>Pezizomycotina</taxon>
        <taxon>Dothideomycetes</taxon>
        <taxon>Pleosporomycetidae</taxon>
        <taxon>Gloniales</taxon>
        <taxon>Gloniaceae</taxon>
        <taxon>Glonium</taxon>
    </lineage>
</organism>
<feature type="signal peptide" evidence="2">
    <location>
        <begin position="1"/>
        <end position="20"/>
    </location>
</feature>